<accession>A0A7W5AGS5</accession>
<protein>
    <submittedName>
        <fullName evidence="2">Uncharacterized protein</fullName>
    </submittedName>
</protein>
<gene>
    <name evidence="2" type="ORF">FHR83_003344</name>
</gene>
<evidence type="ECO:0000313" key="3">
    <source>
        <dbReference type="Proteomes" id="UP000590749"/>
    </source>
</evidence>
<sequence length="30" mass="3094">MTNCTERQPAVADDGLAGEGRAGMTKKAQS</sequence>
<proteinExistence type="predicted"/>
<name>A0A7W5AGS5_9ACTN</name>
<dbReference type="Proteomes" id="UP000590749">
    <property type="component" value="Unassembled WGS sequence"/>
</dbReference>
<comment type="caution">
    <text evidence="2">The sequence shown here is derived from an EMBL/GenBank/DDBJ whole genome shotgun (WGS) entry which is preliminary data.</text>
</comment>
<evidence type="ECO:0000313" key="2">
    <source>
        <dbReference type="EMBL" id="MBB3095674.1"/>
    </source>
</evidence>
<feature type="region of interest" description="Disordered" evidence="1">
    <location>
        <begin position="1"/>
        <end position="30"/>
    </location>
</feature>
<keyword evidence="3" id="KW-1185">Reference proteome</keyword>
<evidence type="ECO:0000256" key="1">
    <source>
        <dbReference type="SAM" id="MobiDB-lite"/>
    </source>
</evidence>
<dbReference type="AlphaFoldDB" id="A0A7W5AGS5"/>
<organism evidence="2 3">
    <name type="scientific">Actinoplanes campanulatus</name>
    <dbReference type="NCBI Taxonomy" id="113559"/>
    <lineage>
        <taxon>Bacteria</taxon>
        <taxon>Bacillati</taxon>
        <taxon>Actinomycetota</taxon>
        <taxon>Actinomycetes</taxon>
        <taxon>Micromonosporales</taxon>
        <taxon>Micromonosporaceae</taxon>
        <taxon>Actinoplanes</taxon>
    </lineage>
</organism>
<dbReference type="EMBL" id="JACHXF010000006">
    <property type="protein sequence ID" value="MBB3095674.1"/>
    <property type="molecule type" value="Genomic_DNA"/>
</dbReference>
<reference evidence="2 3" key="1">
    <citation type="submission" date="2020-08" db="EMBL/GenBank/DDBJ databases">
        <title>Genomic Encyclopedia of Type Strains, Phase III (KMG-III): the genomes of soil and plant-associated and newly described type strains.</title>
        <authorList>
            <person name="Whitman W."/>
        </authorList>
    </citation>
    <scope>NUCLEOTIDE SEQUENCE [LARGE SCALE GENOMIC DNA]</scope>
    <source>
        <strain evidence="2 3">CECT 3287</strain>
    </source>
</reference>